<proteinExistence type="predicted"/>
<name>A0AAJ0UDR5_HALSE</name>
<organism evidence="2 3">
    <name type="scientific">Halochromatium salexigens</name>
    <name type="common">Chromatium salexigens</name>
    <dbReference type="NCBI Taxonomy" id="49447"/>
    <lineage>
        <taxon>Bacteria</taxon>
        <taxon>Pseudomonadati</taxon>
        <taxon>Pseudomonadota</taxon>
        <taxon>Gammaproteobacteria</taxon>
        <taxon>Chromatiales</taxon>
        <taxon>Chromatiaceae</taxon>
        <taxon>Halochromatium</taxon>
    </lineage>
</organism>
<protein>
    <recommendedName>
        <fullName evidence="4">Green heme protein</fullName>
    </recommendedName>
</protein>
<dbReference type="RefSeq" id="WP_201243927.1">
    <property type="nucleotide sequence ID" value="NZ_NHSF01000018.1"/>
</dbReference>
<gene>
    <name evidence="2" type="ORF">CCR82_03245</name>
</gene>
<dbReference type="Proteomes" id="UP001296967">
    <property type="component" value="Unassembled WGS sequence"/>
</dbReference>
<sequence length="95" mass="10622">MIQASMPSLVLATLLTASLGAQAEEAIDAQALVDQNCTGCHGSEVYTRDERRVESLDALHGQVRMCEQNLELTWFDDQVDAVTTLLNREYYNFEP</sequence>
<dbReference type="AlphaFoldDB" id="A0AAJ0UDR5"/>
<feature type="chain" id="PRO_5042528889" description="Green heme protein" evidence="1">
    <location>
        <begin position="24"/>
        <end position="95"/>
    </location>
</feature>
<reference evidence="2" key="1">
    <citation type="submission" date="2017-05" db="EMBL/GenBank/DDBJ databases">
        <authorList>
            <person name="Imhoff J.F."/>
            <person name="Rahn T."/>
            <person name="Kuenzel S."/>
            <person name="Neulinger S.C."/>
        </authorList>
    </citation>
    <scope>NUCLEOTIDE SEQUENCE</scope>
    <source>
        <strain evidence="2">DSM 4395</strain>
    </source>
</reference>
<dbReference type="EMBL" id="NHSF01000018">
    <property type="protein sequence ID" value="MBK5929574.1"/>
    <property type="molecule type" value="Genomic_DNA"/>
</dbReference>
<evidence type="ECO:0000313" key="3">
    <source>
        <dbReference type="Proteomes" id="UP001296967"/>
    </source>
</evidence>
<evidence type="ECO:0000256" key="1">
    <source>
        <dbReference type="SAM" id="SignalP"/>
    </source>
</evidence>
<keyword evidence="3" id="KW-1185">Reference proteome</keyword>
<evidence type="ECO:0008006" key="4">
    <source>
        <dbReference type="Google" id="ProtNLM"/>
    </source>
</evidence>
<reference evidence="2" key="2">
    <citation type="journal article" date="2020" name="Microorganisms">
        <title>Osmotic Adaptation and Compatible Solute Biosynthesis of Phototrophic Bacteria as Revealed from Genome Analyses.</title>
        <authorList>
            <person name="Imhoff J.F."/>
            <person name="Rahn T."/>
            <person name="Kunzel S."/>
            <person name="Keller A."/>
            <person name="Neulinger S.C."/>
        </authorList>
    </citation>
    <scope>NUCLEOTIDE SEQUENCE</scope>
    <source>
        <strain evidence="2">DSM 4395</strain>
    </source>
</reference>
<evidence type="ECO:0000313" key="2">
    <source>
        <dbReference type="EMBL" id="MBK5929574.1"/>
    </source>
</evidence>
<keyword evidence="1" id="KW-0732">Signal</keyword>
<comment type="caution">
    <text evidence="2">The sequence shown here is derived from an EMBL/GenBank/DDBJ whole genome shotgun (WGS) entry which is preliminary data.</text>
</comment>
<accession>A0AAJ0UDR5</accession>
<feature type="signal peptide" evidence="1">
    <location>
        <begin position="1"/>
        <end position="23"/>
    </location>
</feature>